<accession>A0ABS3XAP1</accession>
<feature type="region of interest" description="Disordered" evidence="5">
    <location>
        <begin position="52"/>
        <end position="72"/>
    </location>
</feature>
<comment type="subcellular location">
    <subcellularLocation>
        <location evidence="1">Cell envelope</location>
    </subcellularLocation>
</comment>
<dbReference type="CDD" id="cd00995">
    <property type="entry name" value="PBP2_NikA_DppA_OppA_like"/>
    <property type="match status" value="1"/>
</dbReference>
<name>A0ABS3XAP1_9ACTN</name>
<feature type="compositionally biased region" description="Basic and acidic residues" evidence="5">
    <location>
        <begin position="57"/>
        <end position="72"/>
    </location>
</feature>
<dbReference type="InterPro" id="IPR030678">
    <property type="entry name" value="Peptide/Ni-bd"/>
</dbReference>
<feature type="compositionally biased region" description="Polar residues" evidence="5">
    <location>
        <begin position="1"/>
        <end position="12"/>
    </location>
</feature>
<dbReference type="InterPro" id="IPR039424">
    <property type="entry name" value="SBP_5"/>
</dbReference>
<dbReference type="SUPFAM" id="SSF53850">
    <property type="entry name" value="Periplasmic binding protein-like II"/>
    <property type="match status" value="1"/>
</dbReference>
<dbReference type="Gene3D" id="3.10.105.10">
    <property type="entry name" value="Dipeptide-binding Protein, Domain 3"/>
    <property type="match status" value="1"/>
</dbReference>
<protein>
    <submittedName>
        <fullName evidence="7">ABC transporter substrate-binding protein</fullName>
    </submittedName>
</protein>
<dbReference type="PANTHER" id="PTHR30290:SF10">
    <property type="entry name" value="PERIPLASMIC OLIGOPEPTIDE-BINDING PROTEIN-RELATED"/>
    <property type="match status" value="1"/>
</dbReference>
<evidence type="ECO:0000256" key="4">
    <source>
        <dbReference type="ARBA" id="ARBA00022729"/>
    </source>
</evidence>
<dbReference type="InterPro" id="IPR000914">
    <property type="entry name" value="SBP_5_dom"/>
</dbReference>
<gene>
    <name evidence="7" type="ORF">ITI46_12355</name>
</gene>
<dbReference type="EMBL" id="JADKMA010000050">
    <property type="protein sequence ID" value="MBO8192452.1"/>
    <property type="molecule type" value="Genomic_DNA"/>
</dbReference>
<evidence type="ECO:0000256" key="1">
    <source>
        <dbReference type="ARBA" id="ARBA00004196"/>
    </source>
</evidence>
<dbReference type="Gene3D" id="3.40.190.10">
    <property type="entry name" value="Periplasmic binding protein-like II"/>
    <property type="match status" value="1"/>
</dbReference>
<dbReference type="Proteomes" id="UP001519064">
    <property type="component" value="Unassembled WGS sequence"/>
</dbReference>
<sequence length="566" mass="60805">MEKRQQTTNSPASGAAPEPTTSGQAPSRRTALHLIGVGGVMLTAPGLLSGCAPGGSRGDKHGDPKAGAKGTDKPIAKLNWAVDSPPRSLDFNHAFDGYSWVVYSELAEPLITCDSSGKLIPKLATSWAQPDPSTIVFTLRTGVKFWDGKTLTAEDVVWSLNRAGDPKVASEFAVNWQNVKSVHASTSGKITVRLKKPDKTFLYVLRYPPIYQKAHALAAGADFGGPSGLVMGTGPYQIKKFSSATGATMRRFDGYWGRKPTVESINVKVISDPDTLRLAVESGEVDGTFSVPENNRAAWDKMSGARVLYGPSGQVDMLILDTTRPPFDDVHARRAIAYALDRPGIIKTIEHGHADPAYSVSSPFNWQKTDSAAAVKKFFGTLPEFPLDLKRAKSELAKSATPDGFSITVLVPSQGFNSNNLILQTLQENVKDLGVHIKIKEVPFATYAGRVRGKSHDPMSIAGLGPLSPDPLSLVGSLVTGEDAGFTAYAPKDVLADLAEYKAATSAQQSKIARRVVRQLSADLPVIPITYGNVSFALNKKYVFATDMTGNTLFGDSWVQFVKLAR</sequence>
<organism evidence="7 8">
    <name type="scientific">Streptomyces oryzae</name>
    <dbReference type="NCBI Taxonomy" id="1434886"/>
    <lineage>
        <taxon>Bacteria</taxon>
        <taxon>Bacillati</taxon>
        <taxon>Actinomycetota</taxon>
        <taxon>Actinomycetes</taxon>
        <taxon>Kitasatosporales</taxon>
        <taxon>Streptomycetaceae</taxon>
        <taxon>Streptomyces</taxon>
    </lineage>
</organism>
<evidence type="ECO:0000256" key="5">
    <source>
        <dbReference type="SAM" id="MobiDB-lite"/>
    </source>
</evidence>
<reference evidence="7 8" key="1">
    <citation type="submission" date="2020-11" db="EMBL/GenBank/DDBJ databases">
        <title>Streptomyces spirodelae sp. nov., isolated from duckweed.</title>
        <authorList>
            <person name="Saimee Y."/>
            <person name="Duangmal K."/>
        </authorList>
    </citation>
    <scope>NUCLEOTIDE SEQUENCE [LARGE SCALE GENOMIC DNA]</scope>
    <source>
        <strain evidence="7 8">S16-07</strain>
    </source>
</reference>
<evidence type="ECO:0000256" key="2">
    <source>
        <dbReference type="ARBA" id="ARBA00005695"/>
    </source>
</evidence>
<evidence type="ECO:0000256" key="3">
    <source>
        <dbReference type="ARBA" id="ARBA00022448"/>
    </source>
</evidence>
<comment type="caution">
    <text evidence="7">The sequence shown here is derived from an EMBL/GenBank/DDBJ whole genome shotgun (WGS) entry which is preliminary data.</text>
</comment>
<keyword evidence="4" id="KW-0732">Signal</keyword>
<dbReference type="RefSeq" id="WP_209239543.1">
    <property type="nucleotide sequence ID" value="NZ_JADKMA010000050.1"/>
</dbReference>
<proteinExistence type="inferred from homology"/>
<dbReference type="Pfam" id="PF00496">
    <property type="entry name" value="SBP_bac_5"/>
    <property type="match status" value="1"/>
</dbReference>
<dbReference type="PIRSF" id="PIRSF002741">
    <property type="entry name" value="MppA"/>
    <property type="match status" value="1"/>
</dbReference>
<feature type="domain" description="Solute-binding protein family 5" evidence="6">
    <location>
        <begin position="118"/>
        <end position="483"/>
    </location>
</feature>
<evidence type="ECO:0000313" key="8">
    <source>
        <dbReference type="Proteomes" id="UP001519064"/>
    </source>
</evidence>
<comment type="similarity">
    <text evidence="2">Belongs to the bacterial solute-binding protein 5 family.</text>
</comment>
<keyword evidence="8" id="KW-1185">Reference proteome</keyword>
<dbReference type="PANTHER" id="PTHR30290">
    <property type="entry name" value="PERIPLASMIC BINDING COMPONENT OF ABC TRANSPORTER"/>
    <property type="match status" value="1"/>
</dbReference>
<feature type="region of interest" description="Disordered" evidence="5">
    <location>
        <begin position="1"/>
        <end position="27"/>
    </location>
</feature>
<evidence type="ECO:0000313" key="7">
    <source>
        <dbReference type="EMBL" id="MBO8192452.1"/>
    </source>
</evidence>
<evidence type="ECO:0000259" key="6">
    <source>
        <dbReference type="Pfam" id="PF00496"/>
    </source>
</evidence>
<keyword evidence="3" id="KW-0813">Transport</keyword>